<keyword evidence="4" id="KW-1133">Transmembrane helix</keyword>
<dbReference type="OrthoDB" id="4405280at2759"/>
<keyword evidence="3" id="KW-1015">Disulfide bond</keyword>
<evidence type="ECO:0000256" key="4">
    <source>
        <dbReference type="SAM" id="Phobius"/>
    </source>
</evidence>
<keyword evidence="2 4" id="KW-0472">Membrane</keyword>
<feature type="domain" description="Mucin-4-like C8-3" evidence="5">
    <location>
        <begin position="62"/>
        <end position="109"/>
    </location>
</feature>
<comment type="subcellular location">
    <subcellularLocation>
        <location evidence="1">Membrane</location>
    </subcellularLocation>
</comment>
<dbReference type="EMBL" id="MKHE01000019">
    <property type="protein sequence ID" value="OWK05951.1"/>
    <property type="molecule type" value="Genomic_DNA"/>
</dbReference>
<gene>
    <name evidence="6" type="ORF">Celaphus_00012658</name>
</gene>
<name>A0A212CIY6_CEREH</name>
<keyword evidence="7" id="KW-1185">Reference proteome</keyword>
<evidence type="ECO:0000256" key="1">
    <source>
        <dbReference type="ARBA" id="ARBA00004370"/>
    </source>
</evidence>
<accession>A0A212CIY6</accession>
<evidence type="ECO:0000259" key="5">
    <source>
        <dbReference type="Pfam" id="PF23263"/>
    </source>
</evidence>
<keyword evidence="4" id="KW-0812">Transmembrane</keyword>
<sequence length="478" mass="52645">MLVPPQLCPLHPRLVPSIPIPPTVLPGREDEGGKINGTSLFGKRDDNLPSSFTPVFLSQLLQNTSMNKNLTSSCHGDDQCIFDVLATGSENLGNDTSEIFRLYQQMNTTLKNGTLLWTPKLLEPFTLEILASSAQGSLSSVLKPRTVVCECKAESQCLYNQTSWMSNSSLEAADCKCDGNTFGRYCNYSKDPCDEQCFPNVKCISGKGCEACPPNLTGDGRHCASLEKPFLCQNESCPENYCYNNGLCSVSHTLGCQPVCTCPAAFTDACCFLAGNKFTPTVHRELPLRIIQLSLNEDENASQADVNASVAYRLKNLEVWAFLWNRQVDQTKPSTAPASGSSLHHWNVISEFQYHPKGPVIDFLNNRLLDAVVKMFLPPAPQMRGKRSGGPRNNVAFHSISRKDVYSGYCKHGSQCQHLPDGPRCSCVPSSIYTPWGKRCEQLSIKFRAFFGILFGTLGAVLLLGVAVFVVLRFWGRS</sequence>
<reference evidence="6 7" key="1">
    <citation type="journal article" date="2018" name="Mol. Genet. Genomics">
        <title>The red deer Cervus elaphus genome CerEla1.0: sequencing, annotating, genes, and chromosomes.</title>
        <authorList>
            <person name="Bana N.A."/>
            <person name="Nyiri A."/>
            <person name="Nagy J."/>
            <person name="Frank K."/>
            <person name="Nagy T."/>
            <person name="Steger V."/>
            <person name="Schiller M."/>
            <person name="Lakatos P."/>
            <person name="Sugar L."/>
            <person name="Horn P."/>
            <person name="Barta E."/>
            <person name="Orosz L."/>
        </authorList>
    </citation>
    <scope>NUCLEOTIDE SEQUENCE [LARGE SCALE GENOMIC DNA]</scope>
    <source>
        <strain evidence="6">Hungarian</strain>
    </source>
</reference>
<dbReference type="Proteomes" id="UP000242450">
    <property type="component" value="Chromosome 19"/>
</dbReference>
<evidence type="ECO:0000313" key="6">
    <source>
        <dbReference type="EMBL" id="OWK05951.1"/>
    </source>
</evidence>
<dbReference type="GO" id="GO:0016020">
    <property type="term" value="C:membrane"/>
    <property type="evidence" value="ECO:0007669"/>
    <property type="project" value="UniProtKB-SubCell"/>
</dbReference>
<dbReference type="AlphaFoldDB" id="A0A212CIY6"/>
<dbReference type="PANTHER" id="PTHR13802:SF52">
    <property type="entry name" value="MUCIN-4"/>
    <property type="match status" value="1"/>
</dbReference>
<dbReference type="InterPro" id="IPR056619">
    <property type="entry name" value="C8-3_MUC4"/>
</dbReference>
<comment type="caution">
    <text evidence="6">The sequence shown here is derived from an EMBL/GenBank/DDBJ whole genome shotgun (WGS) entry which is preliminary data.</text>
</comment>
<evidence type="ECO:0000313" key="7">
    <source>
        <dbReference type="Proteomes" id="UP000242450"/>
    </source>
</evidence>
<dbReference type="Pfam" id="PF23263">
    <property type="entry name" value="C8-3_MUC4"/>
    <property type="match status" value="1"/>
</dbReference>
<dbReference type="GO" id="GO:0005176">
    <property type="term" value="F:ErbB-2 class receptor binding"/>
    <property type="evidence" value="ECO:0007669"/>
    <property type="project" value="TreeGrafter"/>
</dbReference>
<evidence type="ECO:0000256" key="2">
    <source>
        <dbReference type="ARBA" id="ARBA00023136"/>
    </source>
</evidence>
<organism evidence="6 7">
    <name type="scientific">Cervus elaphus hippelaphus</name>
    <name type="common">European red deer</name>
    <dbReference type="NCBI Taxonomy" id="46360"/>
    <lineage>
        <taxon>Eukaryota</taxon>
        <taxon>Metazoa</taxon>
        <taxon>Chordata</taxon>
        <taxon>Craniata</taxon>
        <taxon>Vertebrata</taxon>
        <taxon>Euteleostomi</taxon>
        <taxon>Mammalia</taxon>
        <taxon>Eutheria</taxon>
        <taxon>Laurasiatheria</taxon>
        <taxon>Artiodactyla</taxon>
        <taxon>Ruminantia</taxon>
        <taxon>Pecora</taxon>
        <taxon>Cervidae</taxon>
        <taxon>Cervinae</taxon>
        <taxon>Cervus</taxon>
    </lineage>
</organism>
<proteinExistence type="predicted"/>
<dbReference type="PANTHER" id="PTHR13802">
    <property type="entry name" value="MUCIN 4-RELATED"/>
    <property type="match status" value="1"/>
</dbReference>
<protein>
    <recommendedName>
        <fullName evidence="5">Mucin-4-like C8-3 domain-containing protein</fullName>
    </recommendedName>
</protein>
<feature type="transmembrane region" description="Helical" evidence="4">
    <location>
        <begin position="449"/>
        <end position="475"/>
    </location>
</feature>
<evidence type="ECO:0000256" key="3">
    <source>
        <dbReference type="ARBA" id="ARBA00023157"/>
    </source>
</evidence>
<dbReference type="InterPro" id="IPR051495">
    <property type="entry name" value="Epithelial_Barrier/Signaling"/>
</dbReference>